<evidence type="ECO:0000313" key="2">
    <source>
        <dbReference type="Proteomes" id="UP000828390"/>
    </source>
</evidence>
<dbReference type="EMBL" id="JAIWYP010000013">
    <property type="protein sequence ID" value="KAH3721103.1"/>
    <property type="molecule type" value="Genomic_DNA"/>
</dbReference>
<keyword evidence="2" id="KW-1185">Reference proteome</keyword>
<dbReference type="AlphaFoldDB" id="A0A9D4CBK3"/>
<gene>
    <name evidence="1" type="ORF">DPMN_064019</name>
</gene>
<comment type="caution">
    <text evidence="1">The sequence shown here is derived from an EMBL/GenBank/DDBJ whole genome shotgun (WGS) entry which is preliminary data.</text>
</comment>
<organism evidence="1 2">
    <name type="scientific">Dreissena polymorpha</name>
    <name type="common">Zebra mussel</name>
    <name type="synonym">Mytilus polymorpha</name>
    <dbReference type="NCBI Taxonomy" id="45954"/>
    <lineage>
        <taxon>Eukaryota</taxon>
        <taxon>Metazoa</taxon>
        <taxon>Spiralia</taxon>
        <taxon>Lophotrochozoa</taxon>
        <taxon>Mollusca</taxon>
        <taxon>Bivalvia</taxon>
        <taxon>Autobranchia</taxon>
        <taxon>Heteroconchia</taxon>
        <taxon>Euheterodonta</taxon>
        <taxon>Imparidentia</taxon>
        <taxon>Neoheterodontei</taxon>
        <taxon>Myida</taxon>
        <taxon>Dreissenoidea</taxon>
        <taxon>Dreissenidae</taxon>
        <taxon>Dreissena</taxon>
    </lineage>
</organism>
<reference evidence="1" key="1">
    <citation type="journal article" date="2019" name="bioRxiv">
        <title>The Genome of the Zebra Mussel, Dreissena polymorpha: A Resource for Invasive Species Research.</title>
        <authorList>
            <person name="McCartney M.A."/>
            <person name="Auch B."/>
            <person name="Kono T."/>
            <person name="Mallez S."/>
            <person name="Zhang Y."/>
            <person name="Obille A."/>
            <person name="Becker A."/>
            <person name="Abrahante J.E."/>
            <person name="Garbe J."/>
            <person name="Badalamenti J.P."/>
            <person name="Herman A."/>
            <person name="Mangelson H."/>
            <person name="Liachko I."/>
            <person name="Sullivan S."/>
            <person name="Sone E.D."/>
            <person name="Koren S."/>
            <person name="Silverstein K.A.T."/>
            <person name="Beckman K.B."/>
            <person name="Gohl D.M."/>
        </authorList>
    </citation>
    <scope>NUCLEOTIDE SEQUENCE</scope>
    <source>
        <strain evidence="1">Duluth1</strain>
        <tissue evidence="1">Whole animal</tissue>
    </source>
</reference>
<evidence type="ECO:0000313" key="1">
    <source>
        <dbReference type="EMBL" id="KAH3721103.1"/>
    </source>
</evidence>
<accession>A0A9D4CBK3</accession>
<proteinExistence type="predicted"/>
<name>A0A9D4CBK3_DREPO</name>
<reference evidence="1" key="2">
    <citation type="submission" date="2020-11" db="EMBL/GenBank/DDBJ databases">
        <authorList>
            <person name="McCartney M.A."/>
            <person name="Auch B."/>
            <person name="Kono T."/>
            <person name="Mallez S."/>
            <person name="Becker A."/>
            <person name="Gohl D.M."/>
            <person name="Silverstein K.A.T."/>
            <person name="Koren S."/>
            <person name="Bechman K.B."/>
            <person name="Herman A."/>
            <person name="Abrahante J.E."/>
            <person name="Garbe J."/>
        </authorList>
    </citation>
    <scope>NUCLEOTIDE SEQUENCE</scope>
    <source>
        <strain evidence="1">Duluth1</strain>
        <tissue evidence="1">Whole animal</tissue>
    </source>
</reference>
<dbReference type="Proteomes" id="UP000828390">
    <property type="component" value="Unassembled WGS sequence"/>
</dbReference>
<sequence>MMCENIDHVKVLYQKLCERFEQFKNAHLQCLEMCSVPDVAENLEPMYGVVRVSHIETPESAG</sequence>
<protein>
    <submittedName>
        <fullName evidence="1">Uncharacterized protein</fullName>
    </submittedName>
</protein>